<keyword evidence="2" id="KW-1185">Reference proteome</keyword>
<reference evidence="1" key="1">
    <citation type="submission" date="2022-10" db="EMBL/GenBank/DDBJ databases">
        <authorList>
            <person name="Yu W.X."/>
        </authorList>
    </citation>
    <scope>NUCLEOTIDE SEQUENCE</scope>
    <source>
        <strain evidence="1">AAT</strain>
    </source>
</reference>
<proteinExistence type="predicted"/>
<dbReference type="AlphaFoldDB" id="A0AAE3SF73"/>
<gene>
    <name evidence="1" type="ORF">OM075_11940</name>
</gene>
<dbReference type="EMBL" id="JAPDPJ010000025">
    <property type="protein sequence ID" value="MCW3787185.1"/>
    <property type="molecule type" value="Genomic_DNA"/>
</dbReference>
<sequence>MKNYNIKYLFLVIVISLFSCTEEIEMDLKSSEPKFVVDAVFTDQDIDHFVKLSISSDYFSNSISPVVSGATVVLSDELKEIELEEDLTNLGTYIIPRTFKGIYNQVYTLTISGVDIDGDGVEESYTASNTLYEPIPIIKLGMNWDASRNEERWTIQLYSKDNPDKEDFYAFAVYVNGKLFSDQISELEYAWDRYFNGNDVSGVTVQSILEEDSDGKKTETPIQLGDWVKLEMQTINEDYYHFINAVHEETGLQVPLFSGPPANVPSNVSNGAKGFFRVYSVSVDSIQVTQEILDLRDQ</sequence>
<dbReference type="PROSITE" id="PS51257">
    <property type="entry name" value="PROKAR_LIPOPROTEIN"/>
    <property type="match status" value="1"/>
</dbReference>
<dbReference type="Proteomes" id="UP001209229">
    <property type="component" value="Unassembled WGS sequence"/>
</dbReference>
<comment type="caution">
    <text evidence="1">The sequence shown here is derived from an EMBL/GenBank/DDBJ whole genome shotgun (WGS) entry which is preliminary data.</text>
</comment>
<organism evidence="1 2">
    <name type="scientific">Plebeiibacterium sediminum</name>
    <dbReference type="NCBI Taxonomy" id="2992112"/>
    <lineage>
        <taxon>Bacteria</taxon>
        <taxon>Pseudomonadati</taxon>
        <taxon>Bacteroidota</taxon>
        <taxon>Bacteroidia</taxon>
        <taxon>Marinilabiliales</taxon>
        <taxon>Marinilabiliaceae</taxon>
        <taxon>Plebeiibacterium</taxon>
    </lineage>
</organism>
<dbReference type="Pfam" id="PF14054">
    <property type="entry name" value="DUF4249"/>
    <property type="match status" value="1"/>
</dbReference>
<protein>
    <submittedName>
        <fullName evidence="1">DUF4249 domain-containing protein</fullName>
    </submittedName>
</protein>
<accession>A0AAE3SF73</accession>
<dbReference type="InterPro" id="IPR025345">
    <property type="entry name" value="DUF4249"/>
</dbReference>
<evidence type="ECO:0000313" key="2">
    <source>
        <dbReference type="Proteomes" id="UP001209229"/>
    </source>
</evidence>
<evidence type="ECO:0000313" key="1">
    <source>
        <dbReference type="EMBL" id="MCW3787185.1"/>
    </source>
</evidence>
<name>A0AAE3SF73_9BACT</name>
<dbReference type="RefSeq" id="WP_301190750.1">
    <property type="nucleotide sequence ID" value="NZ_JAPDPJ010000025.1"/>
</dbReference>